<proteinExistence type="predicted"/>
<keyword evidence="1" id="KW-1133">Transmembrane helix</keyword>
<name>A0ABX0XR94_9ACTN</name>
<organism evidence="2 3">
    <name type="scientific">Planosporangium thailandense</name>
    <dbReference type="NCBI Taxonomy" id="765197"/>
    <lineage>
        <taxon>Bacteria</taxon>
        <taxon>Bacillati</taxon>
        <taxon>Actinomycetota</taxon>
        <taxon>Actinomycetes</taxon>
        <taxon>Micromonosporales</taxon>
        <taxon>Micromonosporaceae</taxon>
        <taxon>Planosporangium</taxon>
    </lineage>
</organism>
<feature type="transmembrane region" description="Helical" evidence="1">
    <location>
        <begin position="20"/>
        <end position="38"/>
    </location>
</feature>
<accession>A0ABX0XR94</accession>
<dbReference type="Proteomes" id="UP000722989">
    <property type="component" value="Unassembled WGS sequence"/>
</dbReference>
<feature type="transmembrane region" description="Helical" evidence="1">
    <location>
        <begin position="149"/>
        <end position="168"/>
    </location>
</feature>
<sequence length="192" mass="20159">MAVKLAERNTVLRSMHDIGLAEWFGGSLMGVIGLNGAAANVPDRTERLRVASIGWDRWTPMNAAAIGAHLIGSAGILANERRRVTGQKGVGAMSATKTGLTAAALGATAYSRMLGRKLEKAGRVPVEGVTEPAPDTPSEIRQAQRRQKIAQWAVPLLTGAVIVISAFAGEQQKPGSVARGIMSRLGDLVTPD</sequence>
<dbReference type="RefSeq" id="WP_167923384.1">
    <property type="nucleotide sequence ID" value="NZ_JAATVY010000001.1"/>
</dbReference>
<reference evidence="2 3" key="1">
    <citation type="submission" date="2020-03" db="EMBL/GenBank/DDBJ databases">
        <title>WGS of the type strain of Planosporangium spp.</title>
        <authorList>
            <person name="Thawai C."/>
        </authorList>
    </citation>
    <scope>NUCLEOTIDE SEQUENCE [LARGE SCALE GENOMIC DNA]</scope>
    <source>
        <strain evidence="2 3">TBRC 5610</strain>
    </source>
</reference>
<keyword evidence="3" id="KW-1185">Reference proteome</keyword>
<keyword evidence="1" id="KW-0472">Membrane</keyword>
<feature type="transmembrane region" description="Helical" evidence="1">
    <location>
        <begin position="58"/>
        <end position="78"/>
    </location>
</feature>
<gene>
    <name evidence="2" type="ORF">HC031_02100</name>
</gene>
<evidence type="ECO:0000256" key="1">
    <source>
        <dbReference type="SAM" id="Phobius"/>
    </source>
</evidence>
<evidence type="ECO:0008006" key="4">
    <source>
        <dbReference type="Google" id="ProtNLM"/>
    </source>
</evidence>
<dbReference type="EMBL" id="JAATVY010000001">
    <property type="protein sequence ID" value="NJC68520.1"/>
    <property type="molecule type" value="Genomic_DNA"/>
</dbReference>
<keyword evidence="1" id="KW-0812">Transmembrane</keyword>
<protein>
    <recommendedName>
        <fullName evidence="4">DUF4235 domain-containing protein</fullName>
    </recommendedName>
</protein>
<comment type="caution">
    <text evidence="2">The sequence shown here is derived from an EMBL/GenBank/DDBJ whole genome shotgun (WGS) entry which is preliminary data.</text>
</comment>
<evidence type="ECO:0000313" key="2">
    <source>
        <dbReference type="EMBL" id="NJC68520.1"/>
    </source>
</evidence>
<evidence type="ECO:0000313" key="3">
    <source>
        <dbReference type="Proteomes" id="UP000722989"/>
    </source>
</evidence>